<dbReference type="EMBL" id="LJJR01000019">
    <property type="protein sequence ID" value="KPD30003.1"/>
    <property type="molecule type" value="Genomic_DNA"/>
</dbReference>
<gene>
    <name evidence="6" type="ORF">AN926_07310</name>
</gene>
<dbReference type="InterPro" id="IPR036820">
    <property type="entry name" value="Archease_dom_sf"/>
</dbReference>
<dbReference type="PATRIC" id="fig|37636.3.peg.535"/>
<dbReference type="PANTHER" id="PTHR12682">
    <property type="entry name" value="ARCHEASE"/>
    <property type="match status" value="1"/>
</dbReference>
<proteinExistence type="inferred from homology"/>
<dbReference type="GO" id="GO:0008033">
    <property type="term" value="P:tRNA processing"/>
    <property type="evidence" value="ECO:0007669"/>
    <property type="project" value="UniProtKB-KW"/>
</dbReference>
<keyword evidence="3" id="KW-0479">Metal-binding</keyword>
<keyword evidence="4" id="KW-0106">Calcium</keyword>
<dbReference type="Pfam" id="PF01951">
    <property type="entry name" value="Archease"/>
    <property type="match status" value="1"/>
</dbReference>
<dbReference type="AlphaFoldDB" id="A0A0N0IQG0"/>
<comment type="similarity">
    <text evidence="1">Belongs to the archease family.</text>
</comment>
<dbReference type="PANTHER" id="PTHR12682:SF11">
    <property type="entry name" value="PROTEIN ARCHEASE"/>
    <property type="match status" value="1"/>
</dbReference>
<evidence type="ECO:0000256" key="3">
    <source>
        <dbReference type="ARBA" id="ARBA00022723"/>
    </source>
</evidence>
<evidence type="ECO:0000256" key="2">
    <source>
        <dbReference type="ARBA" id="ARBA00022694"/>
    </source>
</evidence>
<feature type="domain" description="Archease" evidence="5">
    <location>
        <begin position="6"/>
        <end position="139"/>
    </location>
</feature>
<accession>A0A0N0IQG0</accession>
<dbReference type="Gene3D" id="3.55.10.10">
    <property type="entry name" value="Archease domain"/>
    <property type="match status" value="1"/>
</dbReference>
<dbReference type="SUPFAM" id="SSF69819">
    <property type="entry name" value="MTH1598-like"/>
    <property type="match status" value="1"/>
</dbReference>
<dbReference type="Proteomes" id="UP000053099">
    <property type="component" value="Unassembled WGS sequence"/>
</dbReference>
<evidence type="ECO:0000259" key="5">
    <source>
        <dbReference type="Pfam" id="PF01951"/>
    </source>
</evidence>
<dbReference type="InterPro" id="IPR023572">
    <property type="entry name" value="Archease_dom"/>
</dbReference>
<dbReference type="InterPro" id="IPR002804">
    <property type="entry name" value="Archease"/>
</dbReference>
<evidence type="ECO:0000313" key="6">
    <source>
        <dbReference type="EMBL" id="KPD30003.1"/>
    </source>
</evidence>
<dbReference type="GO" id="GO:0046872">
    <property type="term" value="F:metal ion binding"/>
    <property type="evidence" value="ECO:0007669"/>
    <property type="project" value="UniProtKB-KW"/>
</dbReference>
<reference evidence="6 7" key="1">
    <citation type="submission" date="2015-09" db="EMBL/GenBank/DDBJ databases">
        <title>Draft genome sequence of Thermus scotoductus strain K1 isolated from a geothermal spring in Nagorno-Karabakh, Armenia.</title>
        <authorList>
            <person name="Saghatelyan A."/>
            <person name="Poghosyan L."/>
            <person name="Panosyan H."/>
            <person name="Birkeland N.-K."/>
        </authorList>
    </citation>
    <scope>NUCLEOTIDE SEQUENCE [LARGE SCALE GENOMIC DNA]</scope>
    <source>
        <strain evidence="6 7">K1</strain>
    </source>
</reference>
<evidence type="ECO:0000256" key="4">
    <source>
        <dbReference type="ARBA" id="ARBA00022837"/>
    </source>
</evidence>
<organism evidence="6 7">
    <name type="scientific">Thermus scotoductus</name>
    <dbReference type="NCBI Taxonomy" id="37636"/>
    <lineage>
        <taxon>Bacteria</taxon>
        <taxon>Thermotogati</taxon>
        <taxon>Deinococcota</taxon>
        <taxon>Deinococci</taxon>
        <taxon>Thermales</taxon>
        <taxon>Thermaceae</taxon>
        <taxon>Thermus</taxon>
    </lineage>
</organism>
<name>A0A0N0IQG0_THESC</name>
<evidence type="ECO:0000313" key="7">
    <source>
        <dbReference type="Proteomes" id="UP000053099"/>
    </source>
</evidence>
<sequence length="139" mass="15521">MVVKPLDHTADVGFLLEAESLEGLFQAALKGLLQVMFLFPPEGGSRRRRLSLEAEDLETLLVRFLNELIYLIQTKGFVPGKARVRVQKEAGGYRLTATLWGEPFQESFGFQGEVKSATFHGLQVSRENGAWKAQVILDV</sequence>
<comment type="caution">
    <text evidence="6">The sequence shown here is derived from an EMBL/GenBank/DDBJ whole genome shotgun (WGS) entry which is preliminary data.</text>
</comment>
<keyword evidence="2" id="KW-0819">tRNA processing</keyword>
<protein>
    <submittedName>
        <fullName evidence="6">Phosphoribosylformylglycinamidine synthase</fullName>
    </submittedName>
</protein>
<evidence type="ECO:0000256" key="1">
    <source>
        <dbReference type="ARBA" id="ARBA00007963"/>
    </source>
</evidence>